<reference evidence="5 6" key="1">
    <citation type="submission" date="2016-11" db="EMBL/GenBank/DDBJ databases">
        <title>Mixed transmission modes and dynamic genome evolution in an obligate animal-bacterial symbiosis.</title>
        <authorList>
            <person name="Russell S.L."/>
            <person name="Corbett-Detig R.B."/>
            <person name="Cavanaugh C.M."/>
        </authorList>
    </citation>
    <scope>NUCLEOTIDE SEQUENCE [LARGE SCALE GENOMIC DNA]</scope>
    <source>
        <strain evidence="5">Sveles-Q1</strain>
    </source>
</reference>
<dbReference type="PANTHER" id="PTHR30302:SF1">
    <property type="entry name" value="HYDROGENASE 2 MATURATION PROTEASE"/>
    <property type="match status" value="1"/>
</dbReference>
<evidence type="ECO:0000313" key="6">
    <source>
        <dbReference type="Proteomes" id="UP000191110"/>
    </source>
</evidence>
<name>A0A1T2L526_9GAMM</name>
<dbReference type="RefSeq" id="WP_078483671.1">
    <property type="nucleotide sequence ID" value="NZ_MPRL01000030.1"/>
</dbReference>
<dbReference type="AlphaFoldDB" id="A0A1T2L526"/>
<evidence type="ECO:0000256" key="2">
    <source>
        <dbReference type="ARBA" id="ARBA00022670"/>
    </source>
</evidence>
<dbReference type="EMBL" id="MPRL01000030">
    <property type="protein sequence ID" value="OOZ40217.1"/>
    <property type="molecule type" value="Genomic_DNA"/>
</dbReference>
<dbReference type="Gene3D" id="3.40.50.1450">
    <property type="entry name" value="HybD-like"/>
    <property type="match status" value="1"/>
</dbReference>
<dbReference type="NCBIfam" id="TIGR00072">
    <property type="entry name" value="hydrog_prot"/>
    <property type="match status" value="1"/>
</dbReference>
<comment type="similarity">
    <text evidence="1">Belongs to the peptidase A31 family.</text>
</comment>
<dbReference type="GO" id="GO:0004190">
    <property type="term" value="F:aspartic-type endopeptidase activity"/>
    <property type="evidence" value="ECO:0007669"/>
    <property type="project" value="UniProtKB-KW"/>
</dbReference>
<organism evidence="5 6">
    <name type="scientific">Solemya pervernicosa gill symbiont</name>
    <dbReference type="NCBI Taxonomy" id="642797"/>
    <lineage>
        <taxon>Bacteria</taxon>
        <taxon>Pseudomonadati</taxon>
        <taxon>Pseudomonadota</taxon>
        <taxon>Gammaproteobacteria</taxon>
        <taxon>sulfur-oxidizing symbionts</taxon>
    </lineage>
</organism>
<keyword evidence="4" id="KW-0378">Hydrolase</keyword>
<dbReference type="SUPFAM" id="SSF53163">
    <property type="entry name" value="HybD-like"/>
    <property type="match status" value="1"/>
</dbReference>
<comment type="caution">
    <text evidence="5">The sequence shown here is derived from an EMBL/GenBank/DDBJ whole genome shotgun (WGS) entry which is preliminary data.</text>
</comment>
<dbReference type="Pfam" id="PF01750">
    <property type="entry name" value="HycI"/>
    <property type="match status" value="1"/>
</dbReference>
<dbReference type="OrthoDB" id="9808862at2"/>
<evidence type="ECO:0000256" key="4">
    <source>
        <dbReference type="ARBA" id="ARBA00022801"/>
    </source>
</evidence>
<evidence type="ECO:0008006" key="7">
    <source>
        <dbReference type="Google" id="ProtNLM"/>
    </source>
</evidence>
<sequence>MSRTDPLIIGIGSPWGDDRFGWMVVERLQSMSTMLQSELLTAERGSAELLQWLQHDRPTLLIDALRSDDQVGIVKVIEREALLGEVDAISSHQIDLRQILVLADTLGQLPRRLCLFGVTIDCWEVDAHPSAAIEAVVESICEAVVAQLTTWREGYLLNSVSP</sequence>
<dbReference type="InterPro" id="IPR023430">
    <property type="entry name" value="Pept_HybD-like_dom_sf"/>
</dbReference>
<evidence type="ECO:0000256" key="1">
    <source>
        <dbReference type="ARBA" id="ARBA00006814"/>
    </source>
</evidence>
<evidence type="ECO:0000313" key="5">
    <source>
        <dbReference type="EMBL" id="OOZ40217.1"/>
    </source>
</evidence>
<proteinExistence type="inferred from homology"/>
<protein>
    <recommendedName>
        <fullName evidence="7">Hydrogenase maturation protease</fullName>
    </recommendedName>
</protein>
<dbReference type="GO" id="GO:0016485">
    <property type="term" value="P:protein processing"/>
    <property type="evidence" value="ECO:0007669"/>
    <property type="project" value="TreeGrafter"/>
</dbReference>
<dbReference type="GO" id="GO:0008047">
    <property type="term" value="F:enzyme activator activity"/>
    <property type="evidence" value="ECO:0007669"/>
    <property type="project" value="InterPro"/>
</dbReference>
<evidence type="ECO:0000256" key="3">
    <source>
        <dbReference type="ARBA" id="ARBA00022750"/>
    </source>
</evidence>
<keyword evidence="3" id="KW-0064">Aspartyl protease</keyword>
<keyword evidence="6" id="KW-1185">Reference proteome</keyword>
<gene>
    <name evidence="5" type="ORF">BOW53_08590</name>
</gene>
<dbReference type="InterPro" id="IPR000671">
    <property type="entry name" value="Peptidase_A31"/>
</dbReference>
<accession>A0A1T2L526</accession>
<keyword evidence="2" id="KW-0645">Protease</keyword>
<dbReference type="CDD" id="cd00518">
    <property type="entry name" value="H2MP"/>
    <property type="match status" value="1"/>
</dbReference>
<dbReference type="Proteomes" id="UP000191110">
    <property type="component" value="Unassembled WGS sequence"/>
</dbReference>
<dbReference type="PANTHER" id="PTHR30302">
    <property type="entry name" value="HYDROGENASE 1 MATURATION PROTEASE"/>
    <property type="match status" value="1"/>
</dbReference>